<proteinExistence type="predicted"/>
<evidence type="ECO:0000256" key="2">
    <source>
        <dbReference type="SAM" id="SignalP"/>
    </source>
</evidence>
<dbReference type="RefSeq" id="WP_343841164.1">
    <property type="nucleotide sequence ID" value="NZ_BAAAEI010000002.1"/>
</dbReference>
<comment type="caution">
    <text evidence="3">The sequence shown here is derived from an EMBL/GenBank/DDBJ whole genome shotgun (WGS) entry which is preliminary data.</text>
</comment>
<reference evidence="4" key="1">
    <citation type="journal article" date="2019" name="Int. J. Syst. Evol. Microbiol.">
        <title>The Global Catalogue of Microorganisms (GCM) 10K type strain sequencing project: providing services to taxonomists for standard genome sequencing and annotation.</title>
        <authorList>
            <consortium name="The Broad Institute Genomics Platform"/>
            <consortium name="The Broad Institute Genome Sequencing Center for Infectious Disease"/>
            <person name="Wu L."/>
            <person name="Ma J."/>
        </authorList>
    </citation>
    <scope>NUCLEOTIDE SEQUENCE [LARGE SCALE GENOMIC DNA]</scope>
    <source>
        <strain evidence="4">JCM 13378</strain>
    </source>
</reference>
<feature type="compositionally biased region" description="Polar residues" evidence="1">
    <location>
        <begin position="139"/>
        <end position="151"/>
    </location>
</feature>
<dbReference type="InterPro" id="IPR022529">
    <property type="entry name" value="DUF3530"/>
</dbReference>
<gene>
    <name evidence="3" type="ORF">GCM10009092_04190</name>
</gene>
<dbReference type="Pfam" id="PF12048">
    <property type="entry name" value="DUF3530"/>
    <property type="match status" value="1"/>
</dbReference>
<feature type="signal peptide" evidence="2">
    <location>
        <begin position="1"/>
        <end position="16"/>
    </location>
</feature>
<evidence type="ECO:0000313" key="3">
    <source>
        <dbReference type="EMBL" id="GAA0342734.1"/>
    </source>
</evidence>
<keyword evidence="4" id="KW-1185">Reference proteome</keyword>
<sequence>MKLFFALLLLSPAILAQQLDPQAMRSEDIQQALAPHQYQTLLAGEKDFTVVIQDSTTVNTRGVAILVNDFSLGHMGSQSLAPLTGFLNDTGWVTVLMSAPDTELFGAQPASPVASPSTESNPESQTDTDAEQTAPPATEQGQQSTPVKPNQYQSAISQGSFDNQELALRQQMTAVVPVAQQYPGFFLVISQGTSAAWLTKLYAEDKLGPPDALISIAPFWPDSQWNHQLSQYVGKLPSPLLDIYNQWDNEWTRQSRKQRMVAAQKALKLHYRQREIVGQPLSTNQSAYLAKEIQGWLTQMGW</sequence>
<evidence type="ECO:0008006" key="5">
    <source>
        <dbReference type="Google" id="ProtNLM"/>
    </source>
</evidence>
<evidence type="ECO:0000256" key="1">
    <source>
        <dbReference type="SAM" id="MobiDB-lite"/>
    </source>
</evidence>
<feature type="region of interest" description="Disordered" evidence="1">
    <location>
        <begin position="106"/>
        <end position="151"/>
    </location>
</feature>
<evidence type="ECO:0000313" key="4">
    <source>
        <dbReference type="Proteomes" id="UP001501757"/>
    </source>
</evidence>
<feature type="chain" id="PRO_5046060377" description="DUF3530 domain-containing protein" evidence="2">
    <location>
        <begin position="17"/>
        <end position="302"/>
    </location>
</feature>
<protein>
    <recommendedName>
        <fullName evidence="5">DUF3530 domain-containing protein</fullName>
    </recommendedName>
</protein>
<keyword evidence="2" id="KW-0732">Signal</keyword>
<organism evidence="3 4">
    <name type="scientific">Bowmanella denitrificans</name>
    <dbReference type="NCBI Taxonomy" id="366582"/>
    <lineage>
        <taxon>Bacteria</taxon>
        <taxon>Pseudomonadati</taxon>
        <taxon>Pseudomonadota</taxon>
        <taxon>Gammaproteobacteria</taxon>
        <taxon>Alteromonadales</taxon>
        <taxon>Alteromonadaceae</taxon>
        <taxon>Bowmanella</taxon>
    </lineage>
</organism>
<feature type="compositionally biased region" description="Polar residues" evidence="1">
    <location>
        <begin position="114"/>
        <end position="127"/>
    </location>
</feature>
<accession>A0ABP3GDB7</accession>
<dbReference type="EMBL" id="BAAAEI010000002">
    <property type="protein sequence ID" value="GAA0342734.1"/>
    <property type="molecule type" value="Genomic_DNA"/>
</dbReference>
<name>A0ABP3GDB7_9ALTE</name>
<dbReference type="Proteomes" id="UP001501757">
    <property type="component" value="Unassembled WGS sequence"/>
</dbReference>